<dbReference type="OrthoDB" id="7594814at2"/>
<evidence type="ECO:0000313" key="1">
    <source>
        <dbReference type="EMBL" id="BBF92371.1"/>
    </source>
</evidence>
<dbReference type="InterPro" id="IPR021874">
    <property type="entry name" value="Phage_Mu_Gp27"/>
</dbReference>
<dbReference type="EMBL" id="AP018907">
    <property type="protein sequence ID" value="BBF92371.1"/>
    <property type="molecule type" value="Genomic_DNA"/>
</dbReference>
<reference evidence="1 2" key="1">
    <citation type="submission" date="2018-08" db="EMBL/GenBank/DDBJ databases">
        <title>Complete genome sequencing of Blastochloris tepida GI.</title>
        <authorList>
            <person name="Tsukatani Y."/>
            <person name="Mori H."/>
        </authorList>
    </citation>
    <scope>NUCLEOTIDE SEQUENCE [LARGE SCALE GENOMIC DNA]</scope>
    <source>
        <strain evidence="1 2">GI</strain>
    </source>
</reference>
<accession>A0A348FYI8</accession>
<name>A0A348FYI8_9HYPH</name>
<gene>
    <name evidence="1" type="ORF">BLTE_10560</name>
</gene>
<protein>
    <submittedName>
        <fullName evidence="1">Uncharacterized protein</fullName>
    </submittedName>
</protein>
<dbReference type="Pfam" id="PF11985">
    <property type="entry name" value="Phage_Mu_Gp27"/>
    <property type="match status" value="1"/>
</dbReference>
<evidence type="ECO:0000313" key="2">
    <source>
        <dbReference type="Proteomes" id="UP000266934"/>
    </source>
</evidence>
<dbReference type="Proteomes" id="UP000266934">
    <property type="component" value="Chromosome"/>
</dbReference>
<dbReference type="RefSeq" id="WP_126398237.1">
    <property type="nucleotide sequence ID" value="NZ_AP018907.1"/>
</dbReference>
<keyword evidence="2" id="KW-1185">Reference proteome</keyword>
<sequence length="203" mass="22385">MVEGRGRLSSIEMLPDEFTDIVVWANAELQARKRAAKDICAEFNERLQARSREIGVPVQPIAASTFNRYSIAQAQLLRDLDETTRYAAAIADRMGAAETDELTIAVAESIKAAVFRHLRRLDQDDVTAKELKAAAEALRAAVTSQKASTERRRKLDEAFEQKTERVLEVAREGGLSADAIAQLRREFLGIRPKETGDADAAGS</sequence>
<proteinExistence type="predicted"/>
<dbReference type="KEGG" id="blag:BLTE_10560"/>
<dbReference type="AlphaFoldDB" id="A0A348FYI8"/>
<organism evidence="1 2">
    <name type="scientific">Blastochloris tepida</name>
    <dbReference type="NCBI Taxonomy" id="2233851"/>
    <lineage>
        <taxon>Bacteria</taxon>
        <taxon>Pseudomonadati</taxon>
        <taxon>Pseudomonadota</taxon>
        <taxon>Alphaproteobacteria</taxon>
        <taxon>Hyphomicrobiales</taxon>
        <taxon>Blastochloridaceae</taxon>
        <taxon>Blastochloris</taxon>
    </lineage>
</organism>